<dbReference type="OrthoDB" id="18996at2759"/>
<evidence type="ECO:0000313" key="3">
    <source>
        <dbReference type="Proteomes" id="UP000799437"/>
    </source>
</evidence>
<reference evidence="2" key="1">
    <citation type="journal article" date="2020" name="Stud. Mycol.">
        <title>101 Dothideomycetes genomes: a test case for predicting lifestyles and emergence of pathogens.</title>
        <authorList>
            <person name="Haridas S."/>
            <person name="Albert R."/>
            <person name="Binder M."/>
            <person name="Bloem J."/>
            <person name="Labutti K."/>
            <person name="Salamov A."/>
            <person name="Andreopoulos B."/>
            <person name="Baker S."/>
            <person name="Barry K."/>
            <person name="Bills G."/>
            <person name="Bluhm B."/>
            <person name="Cannon C."/>
            <person name="Castanera R."/>
            <person name="Culley D."/>
            <person name="Daum C."/>
            <person name="Ezra D."/>
            <person name="Gonzalez J."/>
            <person name="Henrissat B."/>
            <person name="Kuo A."/>
            <person name="Liang C."/>
            <person name="Lipzen A."/>
            <person name="Lutzoni F."/>
            <person name="Magnuson J."/>
            <person name="Mondo S."/>
            <person name="Nolan M."/>
            <person name="Ohm R."/>
            <person name="Pangilinan J."/>
            <person name="Park H.-J."/>
            <person name="Ramirez L."/>
            <person name="Alfaro M."/>
            <person name="Sun H."/>
            <person name="Tritt A."/>
            <person name="Yoshinaga Y."/>
            <person name="Zwiers L.-H."/>
            <person name="Turgeon B."/>
            <person name="Goodwin S."/>
            <person name="Spatafora J."/>
            <person name="Crous P."/>
            <person name="Grigoriev I."/>
        </authorList>
    </citation>
    <scope>NUCLEOTIDE SEQUENCE</scope>
    <source>
        <strain evidence="2">CBS 121739</strain>
    </source>
</reference>
<sequence length="287" mass="33528">MQASNAKEVVRALLRPDAVTPRPQDAKRRVRVVFEGNYICDTNQAIYVWEHPYYPYFYVPKVDMKWDNLHAQLVETLDCDRPGEHWHEGTHVLIDSADIWQVSSSKTGKKKFEVIHFREMDCSRAGRSLNGYVRLPFGEMDAWYEEESPIFVHPKDPTKRIFVLPSTRPLSFCLQDTRLVLATSTSYYRLIEGDLPVRFYIPMTCIDPSMLRPSKTITKCPYKGDAEYFDVVVNHEGKQHTIKDLIWWYRYPEQEVASIAGYACFYNEKVDVWLDGARLPRAKSKFV</sequence>
<accession>A0A6A6WAM5</accession>
<protein>
    <submittedName>
        <fullName evidence="2">DUF427-domain-containing protein</fullName>
    </submittedName>
</protein>
<dbReference type="GeneID" id="54484756"/>
<keyword evidence="3" id="KW-1185">Reference proteome</keyword>
<dbReference type="Proteomes" id="UP000799437">
    <property type="component" value="Unassembled WGS sequence"/>
</dbReference>
<name>A0A6A6WAM5_9PEZI</name>
<evidence type="ECO:0000313" key="2">
    <source>
        <dbReference type="EMBL" id="KAF2759912.1"/>
    </source>
</evidence>
<feature type="domain" description="DUF427" evidence="1">
    <location>
        <begin position="30"/>
        <end position="79"/>
    </location>
</feature>
<dbReference type="InterPro" id="IPR038694">
    <property type="entry name" value="DUF427_sf"/>
</dbReference>
<dbReference type="Gene3D" id="2.170.150.40">
    <property type="entry name" value="Domain of unknown function (DUF427)"/>
    <property type="match status" value="2"/>
</dbReference>
<organism evidence="2 3">
    <name type="scientific">Pseudovirgaria hyperparasitica</name>
    <dbReference type="NCBI Taxonomy" id="470096"/>
    <lineage>
        <taxon>Eukaryota</taxon>
        <taxon>Fungi</taxon>
        <taxon>Dikarya</taxon>
        <taxon>Ascomycota</taxon>
        <taxon>Pezizomycotina</taxon>
        <taxon>Dothideomycetes</taxon>
        <taxon>Dothideomycetes incertae sedis</taxon>
        <taxon>Acrospermales</taxon>
        <taxon>Acrospermaceae</taxon>
        <taxon>Pseudovirgaria</taxon>
    </lineage>
</organism>
<dbReference type="PANTHER" id="PTHR34310">
    <property type="entry name" value="DUF427 DOMAIN PROTEIN (AFU_ORTHOLOGUE AFUA_3G02220)"/>
    <property type="match status" value="1"/>
</dbReference>
<dbReference type="EMBL" id="ML996569">
    <property type="protein sequence ID" value="KAF2759912.1"/>
    <property type="molecule type" value="Genomic_DNA"/>
</dbReference>
<proteinExistence type="predicted"/>
<dbReference type="AlphaFoldDB" id="A0A6A6WAM5"/>
<feature type="domain" description="DUF427" evidence="1">
    <location>
        <begin position="180"/>
        <end position="268"/>
    </location>
</feature>
<gene>
    <name evidence="2" type="ORF">EJ05DRAFT_474947</name>
</gene>
<dbReference type="RefSeq" id="XP_033602363.1">
    <property type="nucleotide sequence ID" value="XM_033743702.1"/>
</dbReference>
<evidence type="ECO:0000259" key="1">
    <source>
        <dbReference type="Pfam" id="PF04248"/>
    </source>
</evidence>
<dbReference type="InterPro" id="IPR007361">
    <property type="entry name" value="DUF427"/>
</dbReference>
<dbReference type="PANTHER" id="PTHR34310:SF9">
    <property type="entry name" value="BLR5716 PROTEIN"/>
    <property type="match status" value="1"/>
</dbReference>
<dbReference type="Pfam" id="PF04248">
    <property type="entry name" value="NTP_transf_9"/>
    <property type="match status" value="2"/>
</dbReference>